<dbReference type="EC" id="2.3.1.20" evidence="4"/>
<dbReference type="EMBL" id="FPBO01000004">
    <property type="protein sequence ID" value="SFU52360.1"/>
    <property type="molecule type" value="Genomic_DNA"/>
</dbReference>
<comment type="similarity">
    <text evidence="2">Belongs to the mycobacterial A85 antigen family.</text>
</comment>
<feature type="chain" id="PRO_5011677052" description="Acyl-CoA:diacylglycerol acyltransferase" evidence="9">
    <location>
        <begin position="29"/>
        <end position="328"/>
    </location>
</feature>
<gene>
    <name evidence="10" type="ORF">SAMN05216552_1004139</name>
</gene>
<name>A0A1I7GV94_9BURK</name>
<dbReference type="PROSITE" id="PS51257">
    <property type="entry name" value="PROKAR_LIPOPROTEIN"/>
    <property type="match status" value="1"/>
</dbReference>
<dbReference type="STRING" id="1035707.SAMN05216552_1004139"/>
<dbReference type="GO" id="GO:0004144">
    <property type="term" value="F:diacylglycerol O-acyltransferase activity"/>
    <property type="evidence" value="ECO:0007669"/>
    <property type="project" value="UniProtKB-EC"/>
</dbReference>
<dbReference type="EC" id="2.3.1.122" evidence="3"/>
<keyword evidence="5" id="KW-0808">Transferase</keyword>
<proteinExistence type="inferred from homology"/>
<dbReference type="InterPro" id="IPR019546">
    <property type="entry name" value="TAT_signal_bac_arc"/>
</dbReference>
<reference evidence="11" key="1">
    <citation type="submission" date="2016-10" db="EMBL/GenBank/DDBJ databases">
        <authorList>
            <person name="Varghese N."/>
            <person name="Submissions S."/>
        </authorList>
    </citation>
    <scope>NUCLEOTIDE SEQUENCE [LARGE SCALE GENOMIC DNA]</scope>
    <source>
        <strain evidence="11">CGMCC 1.11014</strain>
    </source>
</reference>
<keyword evidence="11" id="KW-1185">Reference proteome</keyword>
<evidence type="ECO:0000256" key="5">
    <source>
        <dbReference type="ARBA" id="ARBA00022679"/>
    </source>
</evidence>
<evidence type="ECO:0000313" key="11">
    <source>
        <dbReference type="Proteomes" id="UP000199391"/>
    </source>
</evidence>
<dbReference type="AlphaFoldDB" id="A0A1I7GV94"/>
<keyword evidence="6" id="KW-0012">Acyltransferase</keyword>
<dbReference type="InterPro" id="IPR050583">
    <property type="entry name" value="Mycobacterial_A85_antigen"/>
</dbReference>
<dbReference type="PROSITE" id="PS51318">
    <property type="entry name" value="TAT"/>
    <property type="match status" value="1"/>
</dbReference>
<dbReference type="Gene3D" id="3.40.50.1820">
    <property type="entry name" value="alpha/beta hydrolase"/>
    <property type="match status" value="1"/>
</dbReference>
<dbReference type="GO" id="GO:0050348">
    <property type="term" value="F:trehalose O-mycolyltransferase activity"/>
    <property type="evidence" value="ECO:0007669"/>
    <property type="project" value="UniProtKB-EC"/>
</dbReference>
<organism evidence="10 11">
    <name type="scientific">Pseudoduganella namucuonensis</name>
    <dbReference type="NCBI Taxonomy" id="1035707"/>
    <lineage>
        <taxon>Bacteria</taxon>
        <taxon>Pseudomonadati</taxon>
        <taxon>Pseudomonadota</taxon>
        <taxon>Betaproteobacteria</taxon>
        <taxon>Burkholderiales</taxon>
        <taxon>Oxalobacteraceae</taxon>
        <taxon>Telluria group</taxon>
        <taxon>Pseudoduganella</taxon>
    </lineage>
</organism>
<evidence type="ECO:0000256" key="2">
    <source>
        <dbReference type="ARBA" id="ARBA00005874"/>
    </source>
</evidence>
<evidence type="ECO:0000256" key="4">
    <source>
        <dbReference type="ARBA" id="ARBA00013244"/>
    </source>
</evidence>
<dbReference type="InterPro" id="IPR029058">
    <property type="entry name" value="AB_hydrolase_fold"/>
</dbReference>
<evidence type="ECO:0000256" key="8">
    <source>
        <dbReference type="ARBA" id="ARBA00048109"/>
    </source>
</evidence>
<dbReference type="PANTHER" id="PTHR48098:SF6">
    <property type="entry name" value="FERRI-BACILLIBACTIN ESTERASE BESA"/>
    <property type="match status" value="1"/>
</dbReference>
<dbReference type="RefSeq" id="WP_177306989.1">
    <property type="nucleotide sequence ID" value="NZ_FPBO01000004.1"/>
</dbReference>
<evidence type="ECO:0000256" key="1">
    <source>
        <dbReference type="ARBA" id="ARBA00000697"/>
    </source>
</evidence>
<dbReference type="PANTHER" id="PTHR48098">
    <property type="entry name" value="ENTEROCHELIN ESTERASE-RELATED"/>
    <property type="match status" value="1"/>
</dbReference>
<keyword evidence="9" id="KW-0732">Signal</keyword>
<dbReference type="InterPro" id="IPR000801">
    <property type="entry name" value="Esterase-like"/>
</dbReference>
<comment type="catalytic activity">
    <reaction evidence="8">
        <text>an acyl-CoA + a 1,2-diacyl-sn-glycerol = a triacyl-sn-glycerol + CoA</text>
        <dbReference type="Rhea" id="RHEA:10868"/>
        <dbReference type="ChEBI" id="CHEBI:17815"/>
        <dbReference type="ChEBI" id="CHEBI:57287"/>
        <dbReference type="ChEBI" id="CHEBI:58342"/>
        <dbReference type="ChEBI" id="CHEBI:64615"/>
        <dbReference type="EC" id="2.3.1.20"/>
    </reaction>
</comment>
<dbReference type="InterPro" id="IPR006311">
    <property type="entry name" value="TAT_signal"/>
</dbReference>
<evidence type="ECO:0000256" key="7">
    <source>
        <dbReference type="ARBA" id="ARBA00032572"/>
    </source>
</evidence>
<evidence type="ECO:0000256" key="9">
    <source>
        <dbReference type="SAM" id="SignalP"/>
    </source>
</evidence>
<dbReference type="NCBIfam" id="TIGR01409">
    <property type="entry name" value="TAT_signal_seq"/>
    <property type="match status" value="1"/>
</dbReference>
<evidence type="ECO:0000313" key="10">
    <source>
        <dbReference type="EMBL" id="SFU52360.1"/>
    </source>
</evidence>
<comment type="catalytic activity">
    <reaction evidence="1">
        <text>2 alpha,alpha'-trehalose 6-mycolate = alpha,alpha'-trehalose 6,6'-bismycolate + alpha,alpha-trehalose</text>
        <dbReference type="Rhea" id="RHEA:23472"/>
        <dbReference type="ChEBI" id="CHEBI:16551"/>
        <dbReference type="ChEBI" id="CHEBI:18195"/>
        <dbReference type="ChEBI" id="CHEBI:18234"/>
        <dbReference type="EC" id="2.3.1.122"/>
    </reaction>
</comment>
<dbReference type="SUPFAM" id="SSF53474">
    <property type="entry name" value="alpha/beta-Hydrolases"/>
    <property type="match status" value="1"/>
</dbReference>
<sequence length="328" mass="36190">MLITQRRNFLKTVAVTSLAAGCAPAAFAATPATPAAQPKAGGRFVDYEPFAATEAAPRRVRVWLPPGYDAGKERYAVLYMHDGQNLFDPADSVQWGAWDVDRHLVELARQNKVRPTIVVGVWNLRENRGREYLPQAPVMSLPAEWRGEVAAPNPDGASAPLSDAYLRFLVKELKPFVDANFRTRSGRADTFVMGASMGGLISLYALASYPEVFGGAGCVSTHWPMTTNGKLMQPSLDPKVDQIAQAYRAWLAKNLPAAGGHKLYFDHGTVELDSLYPPFQAKVDELLREKGYRQGVDWITRPFPGTAHNETVWRARLAIPLEFLLKPA</sequence>
<dbReference type="Pfam" id="PF00756">
    <property type="entry name" value="Esterase"/>
    <property type="match status" value="1"/>
</dbReference>
<accession>A0A1I7GV94</accession>
<evidence type="ECO:0000256" key="3">
    <source>
        <dbReference type="ARBA" id="ARBA00012820"/>
    </source>
</evidence>
<evidence type="ECO:0000256" key="6">
    <source>
        <dbReference type="ARBA" id="ARBA00023315"/>
    </source>
</evidence>
<feature type="signal peptide" evidence="9">
    <location>
        <begin position="1"/>
        <end position="28"/>
    </location>
</feature>
<dbReference type="Proteomes" id="UP000199391">
    <property type="component" value="Unassembled WGS sequence"/>
</dbReference>
<protein>
    <recommendedName>
        <fullName evidence="7">Acyl-CoA:diacylglycerol acyltransferase</fullName>
        <ecNumber evidence="3">2.3.1.122</ecNumber>
        <ecNumber evidence="4">2.3.1.20</ecNumber>
    </recommendedName>
</protein>